<evidence type="ECO:0000313" key="1">
    <source>
        <dbReference type="EMBL" id="PIO73329.1"/>
    </source>
</evidence>
<dbReference type="AlphaFoldDB" id="A0A2G9USW3"/>
<accession>A0A2G9USW3</accession>
<reference evidence="1 2" key="1">
    <citation type="submission" date="2015-09" db="EMBL/GenBank/DDBJ databases">
        <title>Draft genome of the parasitic nematode Teladorsagia circumcincta isolate WARC Sus (inbred).</title>
        <authorList>
            <person name="Mitreva M."/>
        </authorList>
    </citation>
    <scope>NUCLEOTIDE SEQUENCE [LARGE SCALE GENOMIC DNA]</scope>
    <source>
        <strain evidence="1 2">S</strain>
    </source>
</reference>
<dbReference type="Proteomes" id="UP000230423">
    <property type="component" value="Unassembled WGS sequence"/>
</dbReference>
<proteinExistence type="predicted"/>
<keyword evidence="2" id="KW-1185">Reference proteome</keyword>
<dbReference type="OrthoDB" id="278430at2759"/>
<organism evidence="1 2">
    <name type="scientific">Teladorsagia circumcincta</name>
    <name type="common">Brown stomach worm</name>
    <name type="synonym">Ostertagia circumcincta</name>
    <dbReference type="NCBI Taxonomy" id="45464"/>
    <lineage>
        <taxon>Eukaryota</taxon>
        <taxon>Metazoa</taxon>
        <taxon>Ecdysozoa</taxon>
        <taxon>Nematoda</taxon>
        <taxon>Chromadorea</taxon>
        <taxon>Rhabditida</taxon>
        <taxon>Rhabditina</taxon>
        <taxon>Rhabditomorpha</taxon>
        <taxon>Strongyloidea</taxon>
        <taxon>Trichostrongylidae</taxon>
        <taxon>Teladorsagia</taxon>
    </lineage>
</organism>
<dbReference type="EMBL" id="KZ345476">
    <property type="protein sequence ID" value="PIO73329.1"/>
    <property type="molecule type" value="Genomic_DNA"/>
</dbReference>
<protein>
    <submittedName>
        <fullName evidence="1">Uncharacterized protein</fullName>
    </submittedName>
</protein>
<sequence length="340" mass="38158">MILSATYLSPRDPIDETAERMNNLSFSDRASQTSFRSISSTQATAGIPVGYPAVYQYQMGDEMGYAPYQHQPIYVQPSPLLASPSMEVYAPHPPVMMPVPPNAPLQPSTSMIACQQAQDSMSNETQSVQESSLMTPLQPPECVQYTTQQYPAQMVGCPPQAYQTIPQTVYPAQYQQIVYPQQYEPVMRQVHQLQPNVMQQAYPPMATTVMQAAQQYATPMYHAPAHPQMYQTPMFHSQMPQQVVHVQSPIYQQPPRPAMVPTAPQPQHHYVEVSNAVQQPPMQSYQQMNYGQWSSGMSCSEDINEVEENSEVTEASEMPTALPALNMISARMNHDRKLPL</sequence>
<gene>
    <name evidence="1" type="ORF">TELCIR_04699</name>
</gene>
<evidence type="ECO:0000313" key="2">
    <source>
        <dbReference type="Proteomes" id="UP000230423"/>
    </source>
</evidence>
<name>A0A2G9USW3_TELCI</name>